<dbReference type="KEGG" id="php:PhaeoP97_03781"/>
<dbReference type="InterPro" id="IPR037171">
    <property type="entry name" value="NagB/RpiA_transferase-like"/>
</dbReference>
<keyword evidence="2" id="KW-0808">Transferase</keyword>
<protein>
    <submittedName>
        <fullName evidence="2">Acyl CoA:acetate/3-ketoacid CoA transferase</fullName>
    </submittedName>
</protein>
<dbReference type="OrthoDB" id="9805230at2"/>
<sequence>MSKITDFETAVADIPSGATLAIVGVIGWIVPEKLLCSLGQRYLDTGAPGDLTLYVPCFEGDNGAIKGIDNLMHDGMTKRLITGSFINPPDPKTGERPGRWVRSGPTRSRPTVFISAS</sequence>
<dbReference type="EMBL" id="CP016366">
    <property type="protein sequence ID" value="APG49131.1"/>
    <property type="molecule type" value="Genomic_DNA"/>
</dbReference>
<keyword evidence="2" id="KW-0614">Plasmid</keyword>
<feature type="region of interest" description="Disordered" evidence="1">
    <location>
        <begin position="82"/>
        <end position="117"/>
    </location>
</feature>
<dbReference type="GO" id="GO:0016740">
    <property type="term" value="F:transferase activity"/>
    <property type="evidence" value="ECO:0007669"/>
    <property type="project" value="UniProtKB-KW"/>
</dbReference>
<keyword evidence="3" id="KW-1185">Reference proteome</keyword>
<name>A0A1L3IAP3_9RHOB</name>
<proteinExistence type="predicted"/>
<organism evidence="2 3">
    <name type="scientific">Phaeobacter porticola</name>
    <dbReference type="NCBI Taxonomy" id="1844006"/>
    <lineage>
        <taxon>Bacteria</taxon>
        <taxon>Pseudomonadati</taxon>
        <taxon>Pseudomonadota</taxon>
        <taxon>Alphaproteobacteria</taxon>
        <taxon>Rhodobacterales</taxon>
        <taxon>Roseobacteraceae</taxon>
        <taxon>Phaeobacter</taxon>
    </lineage>
</organism>
<geneLocation type="plasmid" evidence="3">
    <name>pp97_b</name>
</geneLocation>
<evidence type="ECO:0000256" key="1">
    <source>
        <dbReference type="SAM" id="MobiDB-lite"/>
    </source>
</evidence>
<dbReference type="RefSeq" id="WP_072506750.1">
    <property type="nucleotide sequence ID" value="NZ_CP016366.1"/>
</dbReference>
<evidence type="ECO:0000313" key="2">
    <source>
        <dbReference type="EMBL" id="APG49131.1"/>
    </source>
</evidence>
<evidence type="ECO:0000313" key="3">
    <source>
        <dbReference type="Proteomes" id="UP000183859"/>
    </source>
</evidence>
<reference evidence="3" key="1">
    <citation type="submission" date="2016-07" db="EMBL/GenBank/DDBJ databases">
        <title>Phaeobacter portensis sp. nov., a tropodithietic acid producing bacterium isolated from a German harbor.</title>
        <authorList>
            <person name="Freese H.M."/>
            <person name="Bunk B."/>
            <person name="Breider S."/>
            <person name="Brinkhoff T."/>
        </authorList>
    </citation>
    <scope>NUCLEOTIDE SEQUENCE [LARGE SCALE GENOMIC DNA]</scope>
    <source>
        <strain evidence="3">P97</strain>
        <plasmid evidence="3">pp97_b</plasmid>
    </source>
</reference>
<feature type="compositionally biased region" description="Polar residues" evidence="1">
    <location>
        <begin position="105"/>
        <end position="117"/>
    </location>
</feature>
<dbReference type="Proteomes" id="UP000183859">
    <property type="component" value="Plasmid pP97_b"/>
</dbReference>
<dbReference type="AlphaFoldDB" id="A0A1L3IAP3"/>
<dbReference type="Gene3D" id="3.40.1080.10">
    <property type="entry name" value="Glutaconate Coenzyme A-transferase"/>
    <property type="match status" value="1"/>
</dbReference>
<dbReference type="SUPFAM" id="SSF100950">
    <property type="entry name" value="NagB/RpiA/CoA transferase-like"/>
    <property type="match status" value="1"/>
</dbReference>
<gene>
    <name evidence="2" type="ORF">PhaeoP97_03781</name>
</gene>
<accession>A0A1L3IAP3</accession>